<dbReference type="RefSeq" id="WP_091936461.1">
    <property type="nucleotide sequence ID" value="NZ_FOUJ01000004.1"/>
</dbReference>
<dbReference type="OrthoDB" id="324613at2157"/>
<evidence type="ECO:0000313" key="3">
    <source>
        <dbReference type="Proteomes" id="UP000198535"/>
    </source>
</evidence>
<feature type="transmembrane region" description="Helical" evidence="1">
    <location>
        <begin position="12"/>
        <end position="33"/>
    </location>
</feature>
<accession>A0A1I4SRQ8</accession>
<protein>
    <submittedName>
        <fullName evidence="2">Uncharacterized protein</fullName>
    </submittedName>
</protein>
<dbReference type="Pfam" id="PF23959">
    <property type="entry name" value="DUF7288"/>
    <property type="match status" value="1"/>
</dbReference>
<name>A0A1I4SRQ8_9EURY</name>
<dbReference type="InterPro" id="IPR055712">
    <property type="entry name" value="DUF7288"/>
</dbReference>
<proteinExistence type="predicted"/>
<keyword evidence="1" id="KW-0812">Transmembrane</keyword>
<evidence type="ECO:0000256" key="1">
    <source>
        <dbReference type="SAM" id="Phobius"/>
    </source>
</evidence>
<reference evidence="3" key="1">
    <citation type="submission" date="2016-10" db="EMBL/GenBank/DDBJ databases">
        <authorList>
            <person name="Varghese N."/>
            <person name="Submissions S."/>
        </authorList>
    </citation>
    <scope>NUCLEOTIDE SEQUENCE [LARGE SCALE GENOMIC DNA]</scope>
    <source>
        <strain evidence="3">Mob M</strain>
    </source>
</reference>
<dbReference type="STRING" id="487685.SAMN04488696_1977"/>
<keyword evidence="1" id="KW-0472">Membrane</keyword>
<keyword evidence="3" id="KW-1185">Reference proteome</keyword>
<sequence length="170" mass="18731">MNEKGQLHTLEGLAAALMITMTVLVISQSTMMVTPQNELAVNVHLEQLSSDALAVIDTADSGSVEHDLTECVSSWNMMEATYPASSLCDLDDELSYLLPGVLYNIELAYFKDQNLNVKKVIINGPPGENSVVVRRFVTITNETVNDAGGGWNLKEDELRVVEVRMTTWKV</sequence>
<dbReference type="EMBL" id="FOUJ01000004">
    <property type="protein sequence ID" value="SFM67091.1"/>
    <property type="molecule type" value="Genomic_DNA"/>
</dbReference>
<gene>
    <name evidence="2" type="ORF">SAMN04488696_1977</name>
</gene>
<dbReference type="Proteomes" id="UP000198535">
    <property type="component" value="Unassembled WGS sequence"/>
</dbReference>
<dbReference type="AlphaFoldDB" id="A0A1I4SRQ8"/>
<evidence type="ECO:0000313" key="2">
    <source>
        <dbReference type="EMBL" id="SFM67091.1"/>
    </source>
</evidence>
<keyword evidence="1" id="KW-1133">Transmembrane helix</keyword>
<organism evidence="2 3">
    <name type="scientific">Methanolobus profundi</name>
    <dbReference type="NCBI Taxonomy" id="487685"/>
    <lineage>
        <taxon>Archaea</taxon>
        <taxon>Methanobacteriati</taxon>
        <taxon>Methanobacteriota</taxon>
        <taxon>Stenosarchaea group</taxon>
        <taxon>Methanomicrobia</taxon>
        <taxon>Methanosarcinales</taxon>
        <taxon>Methanosarcinaceae</taxon>
        <taxon>Methanolobus</taxon>
    </lineage>
</organism>